<proteinExistence type="predicted"/>
<feature type="compositionally biased region" description="Pro residues" evidence="1">
    <location>
        <begin position="532"/>
        <end position="542"/>
    </location>
</feature>
<name>A0AAD3DIJ8_9CHLO</name>
<accession>A0AAD3DIJ8</accession>
<feature type="compositionally biased region" description="Gly residues" evidence="1">
    <location>
        <begin position="851"/>
        <end position="868"/>
    </location>
</feature>
<gene>
    <name evidence="2" type="ORF">Agub_g3390</name>
</gene>
<feature type="region of interest" description="Disordered" evidence="1">
    <location>
        <begin position="528"/>
        <end position="558"/>
    </location>
</feature>
<feature type="region of interest" description="Disordered" evidence="1">
    <location>
        <begin position="466"/>
        <end position="504"/>
    </location>
</feature>
<evidence type="ECO:0000313" key="3">
    <source>
        <dbReference type="Proteomes" id="UP001054857"/>
    </source>
</evidence>
<sequence>MAGASSANVPVTEEEVDIGRLDGEQVISLALSLVKESEAVKAVANHLGREANKACYVLVTWMSLKEAGEEVEYKGYKAVIPPQMAPSDVMRMEFRPVAAHQVRGGGGECLVLQHWQAVCSSTAEVLTFEKVMGLDCKDADWKRNKVLDSRLSRGGNNYVADKLKELGAHTVEAKIAKIVEVLVVLKGRGVGGHCDDETKGGQCWLRRPWISMLRKLQKETLVQAAPLGTVPTTAGHVREASPESEGEQRSAAMSRQDAVRLLYTASWRLSLLSGLQAAGKGGSMAGRPPLSMAGAAGMSGSIPTLDWQSQVPATVAADSSPSSVLSGLLAQRAWVPVHATPLTVARCNAAVEGAVSVVASAPAHADGGGLLFVRELQDGGSATGSGAEGNIAGRPAMLGDASERAGVTAGSGPVEVDGGGFPLPREAQAGENAAGSGTEANPAAGTGILGDGSVVVGSIAAVGSAQTDIGGLGLPGDTRTGGSVAESGANQQGQADKPAGASGTSPGVVVVAAGGMFGGLAAVVQGTAGAAPGPPPAPPQPPHARVKQEPPAAAAAGAVGPRVGLGGAAVAAVTAMQPDPSAGAAPVRHAAAAGDDLRAHQQQLQGSGQQHAVSNIPRSATRAVYAPPGPAPAPAPGGPVGSGWRPVQPREGVPMPATPQADPWVAPGAGGGLAALQHPQLLQLSPQVKAEEPNEGQMPPPPPQQQQEAVAAVAALAPPPAAVAEATVAPSSDAAAAEPVPGRAVGPSGDAALREAVAATIRMHLAARDDVGAGELEMMVNVAATAAASAAASVVASLLPTHGMRSGAGASSRAGAGASSRAGAGGSMGGARGGGGDGGGILGRRKRDEGGAGGEQEAGGGQVGKRLR</sequence>
<feature type="region of interest" description="Disordered" evidence="1">
    <location>
        <begin position="805"/>
        <end position="868"/>
    </location>
</feature>
<organism evidence="2 3">
    <name type="scientific">Astrephomene gubernaculifera</name>
    <dbReference type="NCBI Taxonomy" id="47775"/>
    <lineage>
        <taxon>Eukaryota</taxon>
        <taxon>Viridiplantae</taxon>
        <taxon>Chlorophyta</taxon>
        <taxon>core chlorophytes</taxon>
        <taxon>Chlorophyceae</taxon>
        <taxon>CS clade</taxon>
        <taxon>Chlamydomonadales</taxon>
        <taxon>Astrephomenaceae</taxon>
        <taxon>Astrephomene</taxon>
    </lineage>
</organism>
<keyword evidence="3" id="KW-1185">Reference proteome</keyword>
<evidence type="ECO:0000256" key="1">
    <source>
        <dbReference type="SAM" id="MobiDB-lite"/>
    </source>
</evidence>
<feature type="region of interest" description="Disordered" evidence="1">
    <location>
        <begin position="232"/>
        <end position="251"/>
    </location>
</feature>
<dbReference type="AlphaFoldDB" id="A0AAD3DIJ8"/>
<evidence type="ECO:0000313" key="2">
    <source>
        <dbReference type="EMBL" id="GFR42480.1"/>
    </source>
</evidence>
<comment type="caution">
    <text evidence="2">The sequence shown here is derived from an EMBL/GenBank/DDBJ whole genome shotgun (WGS) entry which is preliminary data.</text>
</comment>
<dbReference type="Proteomes" id="UP001054857">
    <property type="component" value="Unassembled WGS sequence"/>
</dbReference>
<dbReference type="EMBL" id="BMAR01000003">
    <property type="protein sequence ID" value="GFR42480.1"/>
    <property type="molecule type" value="Genomic_DNA"/>
</dbReference>
<reference evidence="2 3" key="1">
    <citation type="journal article" date="2021" name="Sci. Rep.">
        <title>Genome sequencing of the multicellular alga Astrephomene provides insights into convergent evolution of germ-soma differentiation.</title>
        <authorList>
            <person name="Yamashita S."/>
            <person name="Yamamoto K."/>
            <person name="Matsuzaki R."/>
            <person name="Suzuki S."/>
            <person name="Yamaguchi H."/>
            <person name="Hirooka S."/>
            <person name="Minakuchi Y."/>
            <person name="Miyagishima S."/>
            <person name="Kawachi M."/>
            <person name="Toyoda A."/>
            <person name="Nozaki H."/>
        </authorList>
    </citation>
    <scope>NUCLEOTIDE SEQUENCE [LARGE SCALE GENOMIC DNA]</scope>
    <source>
        <strain evidence="2 3">NIES-4017</strain>
    </source>
</reference>
<protein>
    <submittedName>
        <fullName evidence="2">Uncharacterized protein</fullName>
    </submittedName>
</protein>
<feature type="compositionally biased region" description="Gly residues" evidence="1">
    <location>
        <begin position="823"/>
        <end position="842"/>
    </location>
</feature>
<feature type="compositionally biased region" description="Low complexity" evidence="1">
    <location>
        <begin position="805"/>
        <end position="822"/>
    </location>
</feature>
<feature type="region of interest" description="Disordered" evidence="1">
    <location>
        <begin position="404"/>
        <end position="445"/>
    </location>
</feature>